<keyword evidence="4" id="KW-1185">Reference proteome</keyword>
<dbReference type="AlphaFoldDB" id="A0A699YRT2"/>
<dbReference type="EMBL" id="BLLF01000492">
    <property type="protein sequence ID" value="GFH12331.1"/>
    <property type="molecule type" value="Genomic_DNA"/>
</dbReference>
<accession>A0A699YRT2</accession>
<dbReference type="Proteomes" id="UP000485058">
    <property type="component" value="Unassembled WGS sequence"/>
</dbReference>
<sequence length="604" mass="66629">CHVHHRFKYDRSAPCSLILGVEVEVDNSSQVVPCLNEWLQHVVMYHQNRIRQRFIEGNSPLLIRFHSWLTHGSLAHWIAACSMCLEDNGMLECPVSTPLKMIDGPSLDELRFKLGPGFAMFIPDADHDRRTPRPPRPDVLAGQRGPMVPIGGMETSPLVPLLDVDGHVKVIWDFEHMQDCYSPCCDVQDNRPVSSRPTGYAHKPDGGDVGWGCWSCKKVTIMKMDDETRLAAPIIPLPKDLATGRTVSLHQVINPATLLAPGVTCVDAPTGAGKTVAMVEAIRRLSVDTPLMLVVYRKSLVSQMIGLFAGMGFMAYNDSAVRLVDVTPVNTPRIVICAPSLRKMEALRAHMLSPRIEGQVLPQYSLVLDEWGQLRAMLSCSRLLKGAGDMKVVSHTMSLLAVCATSVLAMQYRLMMPDVADIMARIGEPIQTAKMLRYDDRAMWEGQRLVITTNEGIMFIILKRLYKGGLHPTDGAAPHATPIILHVNSQTKATGLHAWLRQVVKEEGAKRGWSADVLATKLRRIVLLTGGPQAERLDLRDPNAFAATCDVLIVTYVIQAGVSFTTHFVYRMGWICSGVGNLDDALQVTEGSPVSVFRKGQLLG</sequence>
<dbReference type="Pfam" id="PF04851">
    <property type="entry name" value="ResIII"/>
    <property type="match status" value="1"/>
</dbReference>
<feature type="non-terminal residue" evidence="3">
    <location>
        <position position="604"/>
    </location>
</feature>
<reference evidence="3 4" key="1">
    <citation type="submission" date="2020-02" db="EMBL/GenBank/DDBJ databases">
        <title>Draft genome sequence of Haematococcus lacustris strain NIES-144.</title>
        <authorList>
            <person name="Morimoto D."/>
            <person name="Nakagawa S."/>
            <person name="Yoshida T."/>
            <person name="Sawayama S."/>
        </authorList>
    </citation>
    <scope>NUCLEOTIDE SEQUENCE [LARGE SCALE GENOMIC DNA]</scope>
    <source>
        <strain evidence="3 4">NIES-144</strain>
    </source>
</reference>
<protein>
    <recommendedName>
        <fullName evidence="2">Helicase/UvrB N-terminal domain-containing protein</fullName>
    </recommendedName>
</protein>
<dbReference type="Gene3D" id="3.40.50.300">
    <property type="entry name" value="P-loop containing nucleotide triphosphate hydrolases"/>
    <property type="match status" value="1"/>
</dbReference>
<dbReference type="InterPro" id="IPR027417">
    <property type="entry name" value="P-loop_NTPase"/>
</dbReference>
<evidence type="ECO:0000256" key="1">
    <source>
        <dbReference type="SAM" id="MobiDB-lite"/>
    </source>
</evidence>
<gene>
    <name evidence="3" type="ORF">HaLaN_07991</name>
</gene>
<dbReference type="GO" id="GO:0005524">
    <property type="term" value="F:ATP binding"/>
    <property type="evidence" value="ECO:0007669"/>
    <property type="project" value="InterPro"/>
</dbReference>
<feature type="region of interest" description="Disordered" evidence="1">
    <location>
        <begin position="125"/>
        <end position="145"/>
    </location>
</feature>
<dbReference type="SUPFAM" id="SSF52540">
    <property type="entry name" value="P-loop containing nucleoside triphosphate hydrolases"/>
    <property type="match status" value="1"/>
</dbReference>
<evidence type="ECO:0000313" key="4">
    <source>
        <dbReference type="Proteomes" id="UP000485058"/>
    </source>
</evidence>
<feature type="non-terminal residue" evidence="3">
    <location>
        <position position="1"/>
    </location>
</feature>
<dbReference type="GO" id="GO:0003677">
    <property type="term" value="F:DNA binding"/>
    <property type="evidence" value="ECO:0007669"/>
    <property type="project" value="InterPro"/>
</dbReference>
<evidence type="ECO:0000313" key="3">
    <source>
        <dbReference type="EMBL" id="GFH12331.1"/>
    </source>
</evidence>
<organism evidence="3 4">
    <name type="scientific">Haematococcus lacustris</name>
    <name type="common">Green alga</name>
    <name type="synonym">Haematococcus pluvialis</name>
    <dbReference type="NCBI Taxonomy" id="44745"/>
    <lineage>
        <taxon>Eukaryota</taxon>
        <taxon>Viridiplantae</taxon>
        <taxon>Chlorophyta</taxon>
        <taxon>core chlorophytes</taxon>
        <taxon>Chlorophyceae</taxon>
        <taxon>CS clade</taxon>
        <taxon>Chlamydomonadales</taxon>
        <taxon>Haematococcaceae</taxon>
        <taxon>Haematococcus</taxon>
    </lineage>
</organism>
<proteinExistence type="predicted"/>
<feature type="domain" description="Helicase/UvrB N-terminal" evidence="2">
    <location>
        <begin position="265"/>
        <end position="311"/>
    </location>
</feature>
<dbReference type="InterPro" id="IPR006935">
    <property type="entry name" value="Helicase/UvrB_N"/>
</dbReference>
<evidence type="ECO:0000259" key="2">
    <source>
        <dbReference type="Pfam" id="PF04851"/>
    </source>
</evidence>
<name>A0A699YRT2_HAELA</name>
<dbReference type="GO" id="GO:0016787">
    <property type="term" value="F:hydrolase activity"/>
    <property type="evidence" value="ECO:0007669"/>
    <property type="project" value="InterPro"/>
</dbReference>
<comment type="caution">
    <text evidence="3">The sequence shown here is derived from an EMBL/GenBank/DDBJ whole genome shotgun (WGS) entry which is preliminary data.</text>
</comment>